<evidence type="ECO:0000313" key="2">
    <source>
        <dbReference type="EMBL" id="GAA0736117.1"/>
    </source>
</evidence>
<accession>A0ABN1JCP7</accession>
<gene>
    <name evidence="2" type="ORF">GCM10009431_01670</name>
</gene>
<dbReference type="EMBL" id="BAAAGF010000001">
    <property type="protein sequence ID" value="GAA0736117.1"/>
    <property type="molecule type" value="Genomic_DNA"/>
</dbReference>
<reference evidence="2 3" key="1">
    <citation type="journal article" date="2019" name="Int. J. Syst. Evol. Microbiol.">
        <title>The Global Catalogue of Microorganisms (GCM) 10K type strain sequencing project: providing services to taxonomists for standard genome sequencing and annotation.</title>
        <authorList>
            <consortium name="The Broad Institute Genomics Platform"/>
            <consortium name="The Broad Institute Genome Sequencing Center for Infectious Disease"/>
            <person name="Wu L."/>
            <person name="Ma J."/>
        </authorList>
    </citation>
    <scope>NUCLEOTIDE SEQUENCE [LARGE SCALE GENOMIC DNA]</scope>
    <source>
        <strain evidence="2 3">JCM 15976</strain>
    </source>
</reference>
<keyword evidence="1" id="KW-0812">Transmembrane</keyword>
<evidence type="ECO:0000256" key="1">
    <source>
        <dbReference type="SAM" id="Phobius"/>
    </source>
</evidence>
<keyword evidence="3" id="KW-1185">Reference proteome</keyword>
<name>A0ABN1JCP7_9FLAO</name>
<dbReference type="Proteomes" id="UP001500736">
    <property type="component" value="Unassembled WGS sequence"/>
</dbReference>
<keyword evidence="1" id="KW-0472">Membrane</keyword>
<keyword evidence="1" id="KW-1133">Transmembrane helix</keyword>
<evidence type="ECO:0000313" key="3">
    <source>
        <dbReference type="Proteomes" id="UP001500736"/>
    </source>
</evidence>
<sequence>MNTNSTIIGVAIALLCCMPYAFIYFSRKKKQKQTIATFKTIALEHNIQIDEFETLNTNTIGIDKTNRKVLFVKNNETTIVDLKQANYCYINEEKSKTQSISTIDICFNLSNKEHQKLTVFDNEDGFMLDGEIQFSNTWVNTINQHIKAA</sequence>
<proteinExistence type="predicted"/>
<dbReference type="RefSeq" id="WP_131508693.1">
    <property type="nucleotide sequence ID" value="NZ_BAAAGF010000001.1"/>
</dbReference>
<organism evidence="2 3">
    <name type="scientific">Gaetbulibacter jejuensis</name>
    <dbReference type="NCBI Taxonomy" id="584607"/>
    <lineage>
        <taxon>Bacteria</taxon>
        <taxon>Pseudomonadati</taxon>
        <taxon>Bacteroidota</taxon>
        <taxon>Flavobacteriia</taxon>
        <taxon>Flavobacteriales</taxon>
        <taxon>Flavobacteriaceae</taxon>
        <taxon>Gaetbulibacter</taxon>
    </lineage>
</organism>
<comment type="caution">
    <text evidence="2">The sequence shown here is derived from an EMBL/GenBank/DDBJ whole genome shotgun (WGS) entry which is preliminary data.</text>
</comment>
<feature type="transmembrane region" description="Helical" evidence="1">
    <location>
        <begin position="6"/>
        <end position="25"/>
    </location>
</feature>
<protein>
    <submittedName>
        <fullName evidence="2">Uncharacterized protein</fullName>
    </submittedName>
</protein>